<proteinExistence type="predicted"/>
<protein>
    <submittedName>
        <fullName evidence="1">Uncharacterized protein</fullName>
    </submittedName>
</protein>
<comment type="caution">
    <text evidence="1">The sequence shown here is derived from an EMBL/GenBank/DDBJ whole genome shotgun (WGS) entry which is preliminary data.</text>
</comment>
<dbReference type="AlphaFoldDB" id="A0A087CPK1"/>
<sequence length="473" mass="55100">MHAIHISINHVFHGTPRIIHSNYSIIVIGRRRQPITPTHIAYSNICATLVSIQIPHLRLGAIMHHRTLFAPQIDNMIRSPRSWEPDIYLPLDTAATQLFDVLDNIEPLGEDGFRLLWIPAERGPITAFGHYDELYEDGEYQTYQEFEQSWLSSYPDETVWYKITCTEYDDCRHLFINGRFCIRFANDDHTNNPEYYVPLMNWLMCGAQYCVIQCKNDSYNTIIREKLPFDMRTGTILRRDVWDIFPENKDIFLNGIHTEDILRFTQLFSSLEEGTVLNKKLPTLTSGEYFKACMLGYEASGYACPKMDATPLDWCIKYADFRHHGLRDLDQNSPEDFEAWMDSKQAEGHTWEVRPGHGFSWMHLFPRKDEGGWSFNVSGANYWSCIQAIHFALALYDAELPVSVLHARQIAHMANGKDLIGIVPRYRLPVYCSDLFQDKDIIDYMRLPYEQRDKIIKKAHWFDLPTVHIKASS</sequence>
<organism evidence="1 2">
    <name type="scientific">Bifidobacterium reuteri DSM 23975</name>
    <dbReference type="NCBI Taxonomy" id="1437610"/>
    <lineage>
        <taxon>Bacteria</taxon>
        <taxon>Bacillati</taxon>
        <taxon>Actinomycetota</taxon>
        <taxon>Actinomycetes</taxon>
        <taxon>Bifidobacteriales</taxon>
        <taxon>Bifidobacteriaceae</taxon>
        <taxon>Bifidobacterium</taxon>
    </lineage>
</organism>
<evidence type="ECO:0000313" key="2">
    <source>
        <dbReference type="Proteomes" id="UP000028984"/>
    </source>
</evidence>
<reference evidence="1 2" key="1">
    <citation type="submission" date="2014-03" db="EMBL/GenBank/DDBJ databases">
        <title>Genomics of Bifidobacteria.</title>
        <authorList>
            <person name="Ventura M."/>
            <person name="Milani C."/>
            <person name="Lugli G.A."/>
        </authorList>
    </citation>
    <scope>NUCLEOTIDE SEQUENCE [LARGE SCALE GENOMIC DNA]</scope>
    <source>
        <strain evidence="1 2">DSM 23975</strain>
    </source>
</reference>
<dbReference type="eggNOG" id="ENOG5032E0B">
    <property type="taxonomic scope" value="Bacteria"/>
</dbReference>
<gene>
    <name evidence="1" type="ORF">BREU_2077</name>
</gene>
<accession>A0A087CPK1</accession>
<dbReference type="Proteomes" id="UP000028984">
    <property type="component" value="Unassembled WGS sequence"/>
</dbReference>
<evidence type="ECO:0000313" key="1">
    <source>
        <dbReference type="EMBL" id="KFI85201.1"/>
    </source>
</evidence>
<keyword evidence="2" id="KW-1185">Reference proteome</keyword>
<dbReference type="EMBL" id="JGZK01000009">
    <property type="protein sequence ID" value="KFI85201.1"/>
    <property type="molecule type" value="Genomic_DNA"/>
</dbReference>
<name>A0A087CPK1_9BIFI</name>